<dbReference type="PRINTS" id="PR00455">
    <property type="entry name" value="HTHTETR"/>
</dbReference>
<organism evidence="6 7">
    <name type="scientific">Bradyrhizobium erythrophlei</name>
    <dbReference type="NCBI Taxonomy" id="1437360"/>
    <lineage>
        <taxon>Bacteria</taxon>
        <taxon>Pseudomonadati</taxon>
        <taxon>Pseudomonadota</taxon>
        <taxon>Alphaproteobacteria</taxon>
        <taxon>Hyphomicrobiales</taxon>
        <taxon>Nitrobacteraceae</taxon>
        <taxon>Bradyrhizobium</taxon>
    </lineage>
</organism>
<dbReference type="InterPro" id="IPR009057">
    <property type="entry name" value="Homeodomain-like_sf"/>
</dbReference>
<reference evidence="7" key="1">
    <citation type="submission" date="2016-11" db="EMBL/GenBank/DDBJ databases">
        <authorList>
            <person name="Varghese N."/>
            <person name="Submissions S."/>
        </authorList>
    </citation>
    <scope>NUCLEOTIDE SEQUENCE [LARGE SCALE GENOMIC DNA]</scope>
    <source>
        <strain evidence="7">GAS401</strain>
    </source>
</reference>
<dbReference type="EMBL" id="LT670849">
    <property type="protein sequence ID" value="SHN83022.1"/>
    <property type="molecule type" value="Genomic_DNA"/>
</dbReference>
<dbReference type="SUPFAM" id="SSF48498">
    <property type="entry name" value="Tetracyclin repressor-like, C-terminal domain"/>
    <property type="match status" value="1"/>
</dbReference>
<evidence type="ECO:0000256" key="2">
    <source>
        <dbReference type="ARBA" id="ARBA00023125"/>
    </source>
</evidence>
<evidence type="ECO:0000256" key="4">
    <source>
        <dbReference type="PROSITE-ProRule" id="PRU00335"/>
    </source>
</evidence>
<dbReference type="OrthoDB" id="4371863at2"/>
<dbReference type="GO" id="GO:0000976">
    <property type="term" value="F:transcription cis-regulatory region binding"/>
    <property type="evidence" value="ECO:0007669"/>
    <property type="project" value="TreeGrafter"/>
</dbReference>
<dbReference type="GO" id="GO:0003700">
    <property type="term" value="F:DNA-binding transcription factor activity"/>
    <property type="evidence" value="ECO:0007669"/>
    <property type="project" value="TreeGrafter"/>
</dbReference>
<keyword evidence="7" id="KW-1185">Reference proteome</keyword>
<keyword evidence="2 4" id="KW-0238">DNA-binding</keyword>
<keyword evidence="1" id="KW-0805">Transcription regulation</keyword>
<evidence type="ECO:0000259" key="5">
    <source>
        <dbReference type="PROSITE" id="PS50977"/>
    </source>
</evidence>
<evidence type="ECO:0000313" key="7">
    <source>
        <dbReference type="Proteomes" id="UP000184096"/>
    </source>
</evidence>
<evidence type="ECO:0000313" key="6">
    <source>
        <dbReference type="EMBL" id="SHN83022.1"/>
    </source>
</evidence>
<dbReference type="Proteomes" id="UP000184096">
    <property type="component" value="Chromosome I"/>
</dbReference>
<keyword evidence="3" id="KW-0804">Transcription</keyword>
<dbReference type="AlphaFoldDB" id="A0A1M7UJ40"/>
<dbReference type="RefSeq" id="WP_072822479.1">
    <property type="nucleotide sequence ID" value="NZ_LT670849.1"/>
</dbReference>
<proteinExistence type="predicted"/>
<sequence length="223" mass="24131">MKKSNQKRGYRSAVREEAASENRARVLAAAIELLGGPDISATSMDAIAKSAGVTRLTVYNQFGSRGALLEEVFDELARRGGLVRIPEAMTMSDTHAALARLIEIFCDFWQSDPAVDRLNRTASMDEEFAAALAARHERRRLALSALVQRLENAGQLTPENSLALTDTLFALTSPELYRLLSSGRRKTSATSALVKRLCNAAVGEFLSQPAPQASAAPSGKPDR</sequence>
<gene>
    <name evidence="6" type="ORF">SAMN05444170_5376</name>
</gene>
<name>A0A1M7UJ40_9BRAD</name>
<dbReference type="InterPro" id="IPR001647">
    <property type="entry name" value="HTH_TetR"/>
</dbReference>
<dbReference type="InterPro" id="IPR050109">
    <property type="entry name" value="HTH-type_TetR-like_transc_reg"/>
</dbReference>
<dbReference type="PANTHER" id="PTHR30055">
    <property type="entry name" value="HTH-TYPE TRANSCRIPTIONAL REGULATOR RUTR"/>
    <property type="match status" value="1"/>
</dbReference>
<protein>
    <submittedName>
        <fullName evidence="6">Transcriptional regulator, TetR family</fullName>
    </submittedName>
</protein>
<dbReference type="Gene3D" id="1.10.357.10">
    <property type="entry name" value="Tetracycline Repressor, domain 2"/>
    <property type="match status" value="1"/>
</dbReference>
<dbReference type="Pfam" id="PF00440">
    <property type="entry name" value="TetR_N"/>
    <property type="match status" value="1"/>
</dbReference>
<feature type="DNA-binding region" description="H-T-H motif" evidence="4">
    <location>
        <begin position="43"/>
        <end position="62"/>
    </location>
</feature>
<dbReference type="PANTHER" id="PTHR30055:SF234">
    <property type="entry name" value="HTH-TYPE TRANSCRIPTIONAL REGULATOR BETI"/>
    <property type="match status" value="1"/>
</dbReference>
<evidence type="ECO:0000256" key="1">
    <source>
        <dbReference type="ARBA" id="ARBA00023015"/>
    </source>
</evidence>
<feature type="domain" description="HTH tetR-type" evidence="5">
    <location>
        <begin position="20"/>
        <end position="80"/>
    </location>
</feature>
<accession>A0A1M7UJ40</accession>
<dbReference type="InterPro" id="IPR036271">
    <property type="entry name" value="Tet_transcr_reg_TetR-rel_C_sf"/>
</dbReference>
<dbReference type="SUPFAM" id="SSF46689">
    <property type="entry name" value="Homeodomain-like"/>
    <property type="match status" value="1"/>
</dbReference>
<evidence type="ECO:0000256" key="3">
    <source>
        <dbReference type="ARBA" id="ARBA00023163"/>
    </source>
</evidence>
<dbReference type="PROSITE" id="PS50977">
    <property type="entry name" value="HTH_TETR_2"/>
    <property type="match status" value="1"/>
</dbReference>